<accession>A0A382UY80</accession>
<gene>
    <name evidence="1" type="ORF">METZ01_LOCUS392080</name>
</gene>
<name>A0A382UY80_9ZZZZ</name>
<evidence type="ECO:0000313" key="1">
    <source>
        <dbReference type="EMBL" id="SVD39226.1"/>
    </source>
</evidence>
<protein>
    <submittedName>
        <fullName evidence="1">Uncharacterized protein</fullName>
    </submittedName>
</protein>
<sequence length="240" mass="27293">VAFPGPARAQEIGGEGSVGNQPRVFFDCRGSRCDSSYYRTEISWVTWVRDQRDAQLHVIMTSQQTGAGGREFVLDFMGRELYEEYEAQSRFQSLPTDTEREELDGLTLMLGLGFAQFAVESGFRDLVQLDEISGGGGERVVPEGVLSQAEADDPWNLWVFRANADGNYDGESARETWNMRGSFRASRVTPTWKQSYNGNYSRRHQEIEFPDQAPFIDERHDWSVSWRVVYSLAERVSTGF</sequence>
<feature type="non-terminal residue" evidence="1">
    <location>
        <position position="1"/>
    </location>
</feature>
<dbReference type="AlphaFoldDB" id="A0A382UY80"/>
<feature type="non-terminal residue" evidence="1">
    <location>
        <position position="240"/>
    </location>
</feature>
<dbReference type="EMBL" id="UINC01147731">
    <property type="protein sequence ID" value="SVD39226.1"/>
    <property type="molecule type" value="Genomic_DNA"/>
</dbReference>
<proteinExistence type="predicted"/>
<organism evidence="1">
    <name type="scientific">marine metagenome</name>
    <dbReference type="NCBI Taxonomy" id="408172"/>
    <lineage>
        <taxon>unclassified sequences</taxon>
        <taxon>metagenomes</taxon>
        <taxon>ecological metagenomes</taxon>
    </lineage>
</organism>
<reference evidence="1" key="1">
    <citation type="submission" date="2018-05" db="EMBL/GenBank/DDBJ databases">
        <authorList>
            <person name="Lanie J.A."/>
            <person name="Ng W.-L."/>
            <person name="Kazmierczak K.M."/>
            <person name="Andrzejewski T.M."/>
            <person name="Davidsen T.M."/>
            <person name="Wayne K.J."/>
            <person name="Tettelin H."/>
            <person name="Glass J.I."/>
            <person name="Rusch D."/>
            <person name="Podicherti R."/>
            <person name="Tsui H.-C.T."/>
            <person name="Winkler M.E."/>
        </authorList>
    </citation>
    <scope>NUCLEOTIDE SEQUENCE</scope>
</reference>